<feature type="compositionally biased region" description="Polar residues" evidence="1">
    <location>
        <begin position="38"/>
        <end position="52"/>
    </location>
</feature>
<dbReference type="GO" id="GO:0005789">
    <property type="term" value="C:endoplasmic reticulum membrane"/>
    <property type="evidence" value="ECO:0007669"/>
    <property type="project" value="InterPro"/>
</dbReference>
<evidence type="ECO:0000256" key="2">
    <source>
        <dbReference type="SAM" id="Phobius"/>
    </source>
</evidence>
<feature type="transmembrane region" description="Helical" evidence="2">
    <location>
        <begin position="376"/>
        <end position="392"/>
    </location>
</feature>
<feature type="transmembrane region" description="Helical" evidence="2">
    <location>
        <begin position="169"/>
        <end position="185"/>
    </location>
</feature>
<reference evidence="3" key="1">
    <citation type="submission" date="2023-04" db="EMBL/GenBank/DDBJ databases">
        <title>Black Yeasts Isolated from many extreme environments.</title>
        <authorList>
            <person name="Coleine C."/>
            <person name="Stajich J.E."/>
            <person name="Selbmann L."/>
        </authorList>
    </citation>
    <scope>NUCLEOTIDE SEQUENCE</scope>
    <source>
        <strain evidence="3">CCFEE 5312</strain>
    </source>
</reference>
<accession>A0AAJ0GIW5</accession>
<organism evidence="3 4">
    <name type="scientific">Extremus antarcticus</name>
    <dbReference type="NCBI Taxonomy" id="702011"/>
    <lineage>
        <taxon>Eukaryota</taxon>
        <taxon>Fungi</taxon>
        <taxon>Dikarya</taxon>
        <taxon>Ascomycota</taxon>
        <taxon>Pezizomycotina</taxon>
        <taxon>Dothideomycetes</taxon>
        <taxon>Dothideomycetidae</taxon>
        <taxon>Mycosphaerellales</taxon>
        <taxon>Extremaceae</taxon>
        <taxon>Extremus</taxon>
    </lineage>
</organism>
<feature type="transmembrane region" description="Helical" evidence="2">
    <location>
        <begin position="452"/>
        <end position="473"/>
    </location>
</feature>
<evidence type="ECO:0008006" key="5">
    <source>
        <dbReference type="Google" id="ProtNLM"/>
    </source>
</evidence>
<keyword evidence="2" id="KW-0812">Transmembrane</keyword>
<feature type="compositionally biased region" description="Low complexity" evidence="1">
    <location>
        <begin position="18"/>
        <end position="33"/>
    </location>
</feature>
<dbReference type="Proteomes" id="UP001271007">
    <property type="component" value="Unassembled WGS sequence"/>
</dbReference>
<protein>
    <recommendedName>
        <fullName evidence="5">EamA domain-containing protein</fullName>
    </recommendedName>
</protein>
<keyword evidence="4" id="KW-1185">Reference proteome</keyword>
<feature type="transmembrane region" description="Helical" evidence="2">
    <location>
        <begin position="508"/>
        <end position="531"/>
    </location>
</feature>
<dbReference type="SUPFAM" id="SSF103481">
    <property type="entry name" value="Multidrug resistance efflux transporter EmrE"/>
    <property type="match status" value="1"/>
</dbReference>
<feature type="compositionally biased region" description="Basic and acidic residues" evidence="1">
    <location>
        <begin position="145"/>
        <end position="159"/>
    </location>
</feature>
<gene>
    <name evidence="3" type="ORF">LTR09_000038</name>
</gene>
<feature type="transmembrane region" description="Helical" evidence="2">
    <location>
        <begin position="205"/>
        <end position="224"/>
    </location>
</feature>
<dbReference type="InterPro" id="IPR037185">
    <property type="entry name" value="EmrE-like"/>
</dbReference>
<dbReference type="EMBL" id="JAWDJX010000001">
    <property type="protein sequence ID" value="KAK3058474.1"/>
    <property type="molecule type" value="Genomic_DNA"/>
</dbReference>
<feature type="region of interest" description="Disordered" evidence="1">
    <location>
        <begin position="1"/>
        <end position="159"/>
    </location>
</feature>
<dbReference type="InterPro" id="IPR026505">
    <property type="entry name" value="Solute_c_fam_35_mem_F3/F4"/>
</dbReference>
<sequence>MPKPSSHHTSGIPLTPVSSASGSTAATTSRPAALQPPDQHSPNNSEQGSSSDLVHLSKENSRQGTPFSDLPHPSTYGHSQRDTSHGERESGEESSSFDLASNTDMPSDLRPSLEMEHKGSHHQPLLSSDKSRQSYDSESGPGYSESRRGSRFHERDPELDAAKATRKRYTYAGAFLIVSLISFAIQTETAVYVQHNLKWNKAYCMLYFTHGSWSVLYPISLLAARLQKWNQPWPAFWRRHITQLRQTAQMVEHRTLHVPPHLQKKSPVPYFLYTTAYVTCALTVAGGSWYVAVNLTTASDLTAIYNCSAFFAYAFAVPLLKERLMWSKNVAVAVAILGVLIVAYGDQGGSAKHGSKSGGGAGGPDAPDDSEANNRFLGNLVIGVGSVLYGFYEVLYKKVACPPDGTSPARGVVFANLFGTLIGVFTLTFLWIPLPILHYLGWETFELPRGEAAWMLLISVFANATFSGSFLVLISLTSPVLSSVAALLTIFLVALCDEMLPEPLYNPITAAAMVGGLMIIFAFLLLSWSTYVEMKEESEKSGGDEGSDGEV</sequence>
<dbReference type="InterPro" id="IPR031581">
    <property type="entry name" value="Csg2"/>
</dbReference>
<keyword evidence="2" id="KW-0472">Membrane</keyword>
<proteinExistence type="predicted"/>
<dbReference type="AlphaFoldDB" id="A0AAJ0GIW5"/>
<evidence type="ECO:0000256" key="1">
    <source>
        <dbReference type="SAM" id="MobiDB-lite"/>
    </source>
</evidence>
<dbReference type="PANTHER" id="PTHR19346:SF4">
    <property type="entry name" value="SUGAR PHOSPHATE TRANSPORTER DOMAIN-CONTAINING PROTEIN"/>
    <property type="match status" value="1"/>
</dbReference>
<dbReference type="Pfam" id="PF16965">
    <property type="entry name" value="CSG2"/>
    <property type="match status" value="1"/>
</dbReference>
<feature type="transmembrane region" description="Helical" evidence="2">
    <location>
        <begin position="413"/>
        <end position="432"/>
    </location>
</feature>
<evidence type="ECO:0000313" key="4">
    <source>
        <dbReference type="Proteomes" id="UP001271007"/>
    </source>
</evidence>
<feature type="compositionally biased region" description="Basic and acidic residues" evidence="1">
    <location>
        <begin position="79"/>
        <end position="91"/>
    </location>
</feature>
<keyword evidence="2" id="KW-1133">Transmembrane helix</keyword>
<comment type="caution">
    <text evidence="3">The sequence shown here is derived from an EMBL/GenBank/DDBJ whole genome shotgun (WGS) entry which is preliminary data.</text>
</comment>
<feature type="transmembrane region" description="Helical" evidence="2">
    <location>
        <begin position="327"/>
        <end position="345"/>
    </location>
</feature>
<dbReference type="GO" id="GO:0030234">
    <property type="term" value="F:enzyme regulator activity"/>
    <property type="evidence" value="ECO:0007669"/>
    <property type="project" value="InterPro"/>
</dbReference>
<name>A0AAJ0GIW5_9PEZI</name>
<evidence type="ECO:0000313" key="3">
    <source>
        <dbReference type="EMBL" id="KAK3058474.1"/>
    </source>
</evidence>
<dbReference type="GO" id="GO:0006874">
    <property type="term" value="P:intracellular calcium ion homeostasis"/>
    <property type="evidence" value="ECO:0007669"/>
    <property type="project" value="InterPro"/>
</dbReference>
<feature type="transmembrane region" description="Helical" evidence="2">
    <location>
        <begin position="303"/>
        <end position="320"/>
    </location>
</feature>
<feature type="transmembrane region" description="Helical" evidence="2">
    <location>
        <begin position="480"/>
        <end position="496"/>
    </location>
</feature>
<dbReference type="PANTHER" id="PTHR19346">
    <property type="entry name" value="SUGAR PHOSPHATE TRANSPORTER DOMAIN-CONTAINING PROTEIN"/>
    <property type="match status" value="1"/>
</dbReference>
<feature type="transmembrane region" description="Helical" evidence="2">
    <location>
        <begin position="270"/>
        <end position="291"/>
    </location>
</feature>